<dbReference type="PRINTS" id="PR00019">
    <property type="entry name" value="LEURICHRPT"/>
</dbReference>
<dbReference type="GO" id="GO:0004674">
    <property type="term" value="F:protein serine/threonine kinase activity"/>
    <property type="evidence" value="ECO:0007669"/>
    <property type="project" value="UniProtKB-KW"/>
</dbReference>
<dbReference type="InterPro" id="IPR032675">
    <property type="entry name" value="LRR_dom_sf"/>
</dbReference>
<accession>A0A0D3HCE4</accession>
<dbReference type="STRING" id="65489.A0A0D3HCE4"/>
<feature type="region of interest" description="Disordered" evidence="21">
    <location>
        <begin position="1060"/>
        <end position="1082"/>
    </location>
</feature>
<keyword evidence="10 23" id="KW-0732">Signal</keyword>
<evidence type="ECO:0000256" key="19">
    <source>
        <dbReference type="ARBA" id="ARBA00047899"/>
    </source>
</evidence>
<dbReference type="Proteomes" id="UP000026960">
    <property type="component" value="Chromosome 10"/>
</dbReference>
<feature type="compositionally biased region" description="Polar residues" evidence="21">
    <location>
        <begin position="1011"/>
        <end position="1025"/>
    </location>
</feature>
<dbReference type="AlphaFoldDB" id="A0A0D3HCE4"/>
<evidence type="ECO:0000313" key="25">
    <source>
        <dbReference type="EnsemblPlants" id="OBART10G06220.1"/>
    </source>
</evidence>
<comment type="similarity">
    <text evidence="2">Belongs to the protein kinase superfamily. Ser/Thr protein kinase family.</text>
</comment>
<keyword evidence="26" id="KW-1185">Reference proteome</keyword>
<dbReference type="InterPro" id="IPR050647">
    <property type="entry name" value="Plant_LRR-RLKs"/>
</dbReference>
<evidence type="ECO:0000256" key="21">
    <source>
        <dbReference type="SAM" id="MobiDB-lite"/>
    </source>
</evidence>
<keyword evidence="15 22" id="KW-1133">Transmembrane helix</keyword>
<dbReference type="Gramene" id="OBART10G06220.1">
    <property type="protein sequence ID" value="OBART10G06220.1"/>
    <property type="gene ID" value="OBART10G06220"/>
</dbReference>
<feature type="domain" description="Protein kinase" evidence="24">
    <location>
        <begin position="688"/>
        <end position="986"/>
    </location>
</feature>
<evidence type="ECO:0000256" key="22">
    <source>
        <dbReference type="SAM" id="Phobius"/>
    </source>
</evidence>
<dbReference type="FunFam" id="3.80.10.10:FF:000317">
    <property type="entry name" value="Inactive leucine-rich repeat receptor-like protein kinase"/>
    <property type="match status" value="1"/>
</dbReference>
<evidence type="ECO:0000256" key="8">
    <source>
        <dbReference type="ARBA" id="ARBA00022679"/>
    </source>
</evidence>
<dbReference type="PANTHER" id="PTHR48056:SF89">
    <property type="entry name" value="OS06G0585982 PROTEIN"/>
    <property type="match status" value="1"/>
</dbReference>
<dbReference type="GO" id="GO:0005524">
    <property type="term" value="F:ATP binding"/>
    <property type="evidence" value="ECO:0007669"/>
    <property type="project" value="UniProtKB-KW"/>
</dbReference>
<evidence type="ECO:0000256" key="2">
    <source>
        <dbReference type="ARBA" id="ARBA00008684"/>
    </source>
</evidence>
<evidence type="ECO:0000256" key="16">
    <source>
        <dbReference type="ARBA" id="ARBA00023136"/>
    </source>
</evidence>
<dbReference type="InterPro" id="IPR008271">
    <property type="entry name" value="Ser/Thr_kinase_AS"/>
</dbReference>
<protein>
    <recommendedName>
        <fullName evidence="3">non-specific serine/threonine protein kinase</fullName>
        <ecNumber evidence="3">2.7.11.1</ecNumber>
    </recommendedName>
</protein>
<dbReference type="SMART" id="SM00220">
    <property type="entry name" value="S_TKc"/>
    <property type="match status" value="1"/>
</dbReference>
<dbReference type="InterPro" id="IPR001611">
    <property type="entry name" value="Leu-rich_rpt"/>
</dbReference>
<keyword evidence="4" id="KW-1003">Cell membrane</keyword>
<evidence type="ECO:0000256" key="23">
    <source>
        <dbReference type="SAM" id="SignalP"/>
    </source>
</evidence>
<dbReference type="Pfam" id="PF07714">
    <property type="entry name" value="PK_Tyr_Ser-Thr"/>
    <property type="match status" value="1"/>
</dbReference>
<reference evidence="25" key="1">
    <citation type="journal article" date="2009" name="Rice">
        <title>De Novo Next Generation Sequencing of Plant Genomes.</title>
        <authorList>
            <person name="Rounsley S."/>
            <person name="Marri P.R."/>
            <person name="Yu Y."/>
            <person name="He R."/>
            <person name="Sisneros N."/>
            <person name="Goicoechea J.L."/>
            <person name="Lee S.J."/>
            <person name="Angelova A."/>
            <person name="Kudrna D."/>
            <person name="Luo M."/>
            <person name="Affourtit J."/>
            <person name="Desany B."/>
            <person name="Knight J."/>
            <person name="Niazi F."/>
            <person name="Egholm M."/>
            <person name="Wing R.A."/>
        </authorList>
    </citation>
    <scope>NUCLEOTIDE SEQUENCE [LARGE SCALE GENOMIC DNA]</scope>
    <source>
        <strain evidence="25">cv. IRGC 105608</strain>
    </source>
</reference>
<keyword evidence="9 22" id="KW-0812">Transmembrane</keyword>
<comment type="catalytic activity">
    <reaction evidence="19">
        <text>L-threonyl-[protein] + ATP = O-phospho-L-threonyl-[protein] + ADP + H(+)</text>
        <dbReference type="Rhea" id="RHEA:46608"/>
        <dbReference type="Rhea" id="RHEA-COMP:11060"/>
        <dbReference type="Rhea" id="RHEA-COMP:11605"/>
        <dbReference type="ChEBI" id="CHEBI:15378"/>
        <dbReference type="ChEBI" id="CHEBI:30013"/>
        <dbReference type="ChEBI" id="CHEBI:30616"/>
        <dbReference type="ChEBI" id="CHEBI:61977"/>
        <dbReference type="ChEBI" id="CHEBI:456216"/>
        <dbReference type="EC" id="2.7.11.1"/>
    </reaction>
</comment>
<evidence type="ECO:0000256" key="20">
    <source>
        <dbReference type="ARBA" id="ARBA00048679"/>
    </source>
</evidence>
<evidence type="ECO:0000256" key="11">
    <source>
        <dbReference type="ARBA" id="ARBA00022737"/>
    </source>
</evidence>
<dbReference type="InterPro" id="IPR003591">
    <property type="entry name" value="Leu-rich_rpt_typical-subtyp"/>
</dbReference>
<evidence type="ECO:0000256" key="15">
    <source>
        <dbReference type="ARBA" id="ARBA00022989"/>
    </source>
</evidence>
<evidence type="ECO:0000256" key="10">
    <source>
        <dbReference type="ARBA" id="ARBA00022729"/>
    </source>
</evidence>
<evidence type="ECO:0000256" key="9">
    <source>
        <dbReference type="ARBA" id="ARBA00022692"/>
    </source>
</evidence>
<evidence type="ECO:0000256" key="1">
    <source>
        <dbReference type="ARBA" id="ARBA00004162"/>
    </source>
</evidence>
<keyword evidence="5" id="KW-0723">Serine/threonine-protein kinase</keyword>
<dbReference type="Gene3D" id="3.30.200.20">
    <property type="entry name" value="Phosphorylase Kinase, domain 1"/>
    <property type="match status" value="1"/>
</dbReference>
<evidence type="ECO:0000256" key="3">
    <source>
        <dbReference type="ARBA" id="ARBA00012513"/>
    </source>
</evidence>
<feature type="transmembrane region" description="Helical" evidence="22">
    <location>
        <begin position="627"/>
        <end position="649"/>
    </location>
</feature>
<evidence type="ECO:0000256" key="13">
    <source>
        <dbReference type="ARBA" id="ARBA00022777"/>
    </source>
</evidence>
<evidence type="ECO:0000259" key="24">
    <source>
        <dbReference type="PROSITE" id="PS50011"/>
    </source>
</evidence>
<dbReference type="InterPro" id="IPR055414">
    <property type="entry name" value="LRR_R13L4/SHOC2-like"/>
</dbReference>
<keyword evidence="14" id="KW-0067">ATP-binding</keyword>
<dbReference type="InterPro" id="IPR013210">
    <property type="entry name" value="LRR_N_plant-typ"/>
</dbReference>
<keyword evidence="6" id="KW-0597">Phosphoprotein</keyword>
<feature type="region of interest" description="Disordered" evidence="21">
    <location>
        <begin position="996"/>
        <end position="1032"/>
    </location>
</feature>
<name>A0A0D3HCE4_9ORYZ</name>
<keyword evidence="12" id="KW-0547">Nucleotide-binding</keyword>
<sequence>MELAQRLQLPLVFTTIYMLHLGKATTVQPISSSTDLYALLSFKPLVTKDPSGAMSSWSSNETMFGFCHWKGVTCSSHAHPGRITALRINLTYLQALDLSNNRLQGEIPHDLGSCVALRAINLSVNSLSGQIPWSISNLPKLAVLNVRNNKISGNVPASLGNLTALTMLSIADNYVNGRIPPWIGNMTNLTDLNVAGNYGYVPSNIAGLTNLLALSLLGNKLQGVFPPELFNITSLEIMYIGLNMLSGFLLMDIGSKLPNLVFLSTIYNQFEGPMLDSLSNISKLEYLQLHGNKFQGRIPPNIWSSGTITRLNLGNNILEAKTPNDRDFLTSLTNCSELVTLDLQLNRLSGFIPNTLVNLSQELIWIGLGGNQIFGTIPAGIGRFRKLTVLELAGNIFTCNIPLDIGQLSSLHRLLLYGNNLSGEIPPSVGNLTQLNELLLFQNNLDNKIPETLGNLSSLNSMDLPYNMLSGKIPEVLMRMPSLTKQLNLSNNLLGGPISPQIQELVNLGAIDLSGNKLSGQIPYTLGSCVELQFLFLQANLLQGKIPSELSTLRGLEDLDLSNNNLSGPIPDFLGNFQGLKHLNLSLNNLSGLVPNKGIFCNPTAISLSKCPSSLAHNSHSKHQVQLILIICVVGGFTIFACLVTFYFIKDQRTIPKDIDHEEHITSLLLKKYPRISYVELYAATDSLSLENLIGRGSFRYVYKGNLTSGVNSATVAMKVLDLRQKGQTQGFFAECDALRRIQHRKLVKVVTVCDSLDYNGNEFKAIVLEFISNGSLDTWLKTGNKVGTLSLIQRLNIILDVAQALEYLHNHIEPPIVHCDIKPSNILLDEDMVAHVSDFGLAKIMSVDASRQSLGESISNGVRGSIGTLHQYGMGAEISARGDVYSYGVLVLQMLTGKEPTDAIFDGTTSLPKYVEMTYPDKLSPIVDAAIIANSGGGQETINMFIVPVAKIGLACCRDNASQRMNFGEIVKELVPLNKLCQDYFLTQGASSGNTSDIGDVPVDSEAPVVTSSQSQDMPAQSSGDVHRGMKKRWDERRLQPPLTTVDYAACVQARNNWSGSTSSMRRRSGTYSLHQRREQA</sequence>
<dbReference type="Pfam" id="PF00560">
    <property type="entry name" value="LRR_1"/>
    <property type="match status" value="4"/>
</dbReference>
<dbReference type="PROSITE" id="PS50011">
    <property type="entry name" value="PROTEIN_KINASE_DOM"/>
    <property type="match status" value="1"/>
</dbReference>
<keyword evidence="16 22" id="KW-0472">Membrane</keyword>
<dbReference type="Pfam" id="PF08263">
    <property type="entry name" value="LRRNT_2"/>
    <property type="match status" value="1"/>
</dbReference>
<dbReference type="InterPro" id="IPR011009">
    <property type="entry name" value="Kinase-like_dom_sf"/>
</dbReference>
<dbReference type="PANTHER" id="PTHR48056">
    <property type="entry name" value="LRR RECEPTOR-LIKE SERINE/THREONINE-PROTEIN KINASE-RELATED"/>
    <property type="match status" value="1"/>
</dbReference>
<reference evidence="25" key="2">
    <citation type="submission" date="2015-03" db="UniProtKB">
        <authorList>
            <consortium name="EnsemblPlants"/>
        </authorList>
    </citation>
    <scope>IDENTIFICATION</scope>
</reference>
<evidence type="ECO:0000256" key="7">
    <source>
        <dbReference type="ARBA" id="ARBA00022614"/>
    </source>
</evidence>
<dbReference type="HOGENOM" id="CLU_000288_22_0_1"/>
<dbReference type="SUPFAM" id="SSF52058">
    <property type="entry name" value="L domain-like"/>
    <property type="match status" value="2"/>
</dbReference>
<dbReference type="InterPro" id="IPR000719">
    <property type="entry name" value="Prot_kinase_dom"/>
</dbReference>
<organism evidence="25">
    <name type="scientific">Oryza barthii</name>
    <dbReference type="NCBI Taxonomy" id="65489"/>
    <lineage>
        <taxon>Eukaryota</taxon>
        <taxon>Viridiplantae</taxon>
        <taxon>Streptophyta</taxon>
        <taxon>Embryophyta</taxon>
        <taxon>Tracheophyta</taxon>
        <taxon>Spermatophyta</taxon>
        <taxon>Magnoliopsida</taxon>
        <taxon>Liliopsida</taxon>
        <taxon>Poales</taxon>
        <taxon>Poaceae</taxon>
        <taxon>BOP clade</taxon>
        <taxon>Oryzoideae</taxon>
        <taxon>Oryzeae</taxon>
        <taxon>Oryzinae</taxon>
        <taxon>Oryza</taxon>
    </lineage>
</organism>
<feature type="signal peptide" evidence="23">
    <location>
        <begin position="1"/>
        <end position="24"/>
    </location>
</feature>
<proteinExistence type="inferred from homology"/>
<dbReference type="SUPFAM" id="SSF56112">
    <property type="entry name" value="Protein kinase-like (PK-like)"/>
    <property type="match status" value="1"/>
</dbReference>
<dbReference type="PROSITE" id="PS00108">
    <property type="entry name" value="PROTEIN_KINASE_ST"/>
    <property type="match status" value="1"/>
</dbReference>
<evidence type="ECO:0000256" key="18">
    <source>
        <dbReference type="ARBA" id="ARBA00023180"/>
    </source>
</evidence>
<comment type="subcellular location">
    <subcellularLocation>
        <location evidence="1">Cell membrane</location>
        <topology evidence="1">Single-pass membrane protein</topology>
    </subcellularLocation>
</comment>
<evidence type="ECO:0000256" key="12">
    <source>
        <dbReference type="ARBA" id="ARBA00022741"/>
    </source>
</evidence>
<dbReference type="FunFam" id="1.10.510.10:FF:000358">
    <property type="entry name" value="Putative leucine-rich repeat receptor-like serine/threonine-protein kinase"/>
    <property type="match status" value="1"/>
</dbReference>
<evidence type="ECO:0000256" key="17">
    <source>
        <dbReference type="ARBA" id="ARBA00023170"/>
    </source>
</evidence>
<comment type="catalytic activity">
    <reaction evidence="20">
        <text>L-seryl-[protein] + ATP = O-phospho-L-seryl-[protein] + ADP + H(+)</text>
        <dbReference type="Rhea" id="RHEA:17989"/>
        <dbReference type="Rhea" id="RHEA-COMP:9863"/>
        <dbReference type="Rhea" id="RHEA-COMP:11604"/>
        <dbReference type="ChEBI" id="CHEBI:15378"/>
        <dbReference type="ChEBI" id="CHEBI:29999"/>
        <dbReference type="ChEBI" id="CHEBI:30616"/>
        <dbReference type="ChEBI" id="CHEBI:83421"/>
        <dbReference type="ChEBI" id="CHEBI:456216"/>
        <dbReference type="EC" id="2.7.11.1"/>
    </reaction>
</comment>
<dbReference type="eggNOG" id="ENOG502QPYS">
    <property type="taxonomic scope" value="Eukaryota"/>
</dbReference>
<evidence type="ECO:0000256" key="5">
    <source>
        <dbReference type="ARBA" id="ARBA00022527"/>
    </source>
</evidence>
<dbReference type="InterPro" id="IPR001245">
    <property type="entry name" value="Ser-Thr/Tyr_kinase_cat_dom"/>
</dbReference>
<evidence type="ECO:0000256" key="6">
    <source>
        <dbReference type="ARBA" id="ARBA00022553"/>
    </source>
</evidence>
<dbReference type="EC" id="2.7.11.1" evidence="3"/>
<evidence type="ECO:0000256" key="14">
    <source>
        <dbReference type="ARBA" id="ARBA00022840"/>
    </source>
</evidence>
<evidence type="ECO:0000313" key="26">
    <source>
        <dbReference type="Proteomes" id="UP000026960"/>
    </source>
</evidence>
<dbReference type="GO" id="GO:0005886">
    <property type="term" value="C:plasma membrane"/>
    <property type="evidence" value="ECO:0007669"/>
    <property type="project" value="UniProtKB-SubCell"/>
</dbReference>
<dbReference type="EnsemblPlants" id="OBART10G06220.1">
    <property type="protein sequence ID" value="OBART10G06220.1"/>
    <property type="gene ID" value="OBART10G06220"/>
</dbReference>
<dbReference type="Gene3D" id="1.10.510.10">
    <property type="entry name" value="Transferase(Phosphotransferase) domain 1"/>
    <property type="match status" value="1"/>
</dbReference>
<keyword evidence="18" id="KW-0325">Glycoprotein</keyword>
<dbReference type="FunFam" id="3.80.10.10:FF:000095">
    <property type="entry name" value="LRR receptor-like serine/threonine-protein kinase GSO1"/>
    <property type="match status" value="1"/>
</dbReference>
<dbReference type="Gene3D" id="3.80.10.10">
    <property type="entry name" value="Ribonuclease Inhibitor"/>
    <property type="match status" value="3"/>
</dbReference>
<dbReference type="Pfam" id="PF23598">
    <property type="entry name" value="LRR_14"/>
    <property type="match status" value="1"/>
</dbReference>
<dbReference type="SMART" id="SM00369">
    <property type="entry name" value="LRR_TYP"/>
    <property type="match status" value="8"/>
</dbReference>
<dbReference type="GO" id="GO:0033612">
    <property type="term" value="F:receptor serine/threonine kinase binding"/>
    <property type="evidence" value="ECO:0007669"/>
    <property type="project" value="TreeGrafter"/>
</dbReference>
<dbReference type="PaxDb" id="65489-OBART10G06220.1"/>
<keyword evidence="8" id="KW-0808">Transferase</keyword>
<keyword evidence="13" id="KW-0418">Kinase</keyword>
<keyword evidence="7" id="KW-0433">Leucine-rich repeat</keyword>
<keyword evidence="17" id="KW-0675">Receptor</keyword>
<evidence type="ECO:0000256" key="4">
    <source>
        <dbReference type="ARBA" id="ARBA00022475"/>
    </source>
</evidence>
<keyword evidence="11" id="KW-0677">Repeat</keyword>
<feature type="chain" id="PRO_5002276837" description="non-specific serine/threonine protein kinase" evidence="23">
    <location>
        <begin position="25"/>
        <end position="1082"/>
    </location>
</feature>